<name>A0A511Z868_9BACL</name>
<accession>A0A511Z868</accession>
<comment type="caution">
    <text evidence="1">The sequence shown here is derived from an EMBL/GenBank/DDBJ whole genome shotgun (WGS) entry which is preliminary data.</text>
</comment>
<dbReference type="Pfam" id="PF06995">
    <property type="entry name" value="Phage_P2_GpU"/>
    <property type="match status" value="1"/>
</dbReference>
<dbReference type="AlphaFoldDB" id="A0A511Z868"/>
<sequence length="132" mass="15045">MIGYFGKVKFVTNDKRILTFQDFKRDSTVRSEKHAIIGKKPAKEFLGAELDTISFTIQLSAAHGVKPREEAEKWLRMSRAGLAFPLVIGTRALGMDKWTVESVSQAWDVVFNRGELYSCKVDITLEEYIEEL</sequence>
<gene>
    <name evidence="1" type="ORF">SLU01_19470</name>
</gene>
<proteinExistence type="predicted"/>
<evidence type="ECO:0000313" key="1">
    <source>
        <dbReference type="EMBL" id="GEN83635.1"/>
    </source>
</evidence>
<dbReference type="EMBL" id="BJYL01000024">
    <property type="protein sequence ID" value="GEN83635.1"/>
    <property type="molecule type" value="Genomic_DNA"/>
</dbReference>
<evidence type="ECO:0008006" key="3">
    <source>
        <dbReference type="Google" id="ProtNLM"/>
    </source>
</evidence>
<dbReference type="OrthoDB" id="9815316at2"/>
<organism evidence="1 2">
    <name type="scientific">Sporosarcina luteola</name>
    <dbReference type="NCBI Taxonomy" id="582850"/>
    <lineage>
        <taxon>Bacteria</taxon>
        <taxon>Bacillati</taxon>
        <taxon>Bacillota</taxon>
        <taxon>Bacilli</taxon>
        <taxon>Bacillales</taxon>
        <taxon>Caryophanaceae</taxon>
        <taxon>Sporosarcina</taxon>
    </lineage>
</organism>
<protein>
    <recommendedName>
        <fullName evidence="3">Phage tail protein</fullName>
    </recommendedName>
</protein>
<keyword evidence="2" id="KW-1185">Reference proteome</keyword>
<reference evidence="1 2" key="1">
    <citation type="submission" date="2019-07" db="EMBL/GenBank/DDBJ databases">
        <title>Whole genome shotgun sequence of Sporosarcina luteola NBRC 105378.</title>
        <authorList>
            <person name="Hosoyama A."/>
            <person name="Uohara A."/>
            <person name="Ohji S."/>
            <person name="Ichikawa N."/>
        </authorList>
    </citation>
    <scope>NUCLEOTIDE SEQUENCE [LARGE SCALE GENOMIC DNA]</scope>
    <source>
        <strain evidence="1 2">NBRC 105378</strain>
    </source>
</reference>
<dbReference type="RefSeq" id="WP_147057729.1">
    <property type="nucleotide sequence ID" value="NZ_BJYL01000024.1"/>
</dbReference>
<dbReference type="Proteomes" id="UP000321901">
    <property type="component" value="Unassembled WGS sequence"/>
</dbReference>
<evidence type="ECO:0000313" key="2">
    <source>
        <dbReference type="Proteomes" id="UP000321901"/>
    </source>
</evidence>
<dbReference type="InterPro" id="IPR009734">
    <property type="entry name" value="Myoviridae_GpU"/>
</dbReference>